<accession>A0A4Y2U709</accession>
<comment type="caution">
    <text evidence="1">The sequence shown here is derived from an EMBL/GenBank/DDBJ whole genome shotgun (WGS) entry which is preliminary data.</text>
</comment>
<dbReference type="Proteomes" id="UP000499080">
    <property type="component" value="Unassembled WGS sequence"/>
</dbReference>
<sequence length="132" mass="15302">MQLDTDACISVMSEYPDVFKEIIGKCKGFKATLYVKENCQPKFFKQRPFLYSIQSRVKNEVKRLVDMEILERIEKSDWATPIDPVIKPDGNVRIFGDFKVILNPVLEDIDYPLPGMKDIFVKLSDGKFFSEN</sequence>
<proteinExistence type="predicted"/>
<gene>
    <name evidence="1" type="ORF">AVEN_50160_1</name>
</gene>
<dbReference type="Gene3D" id="3.30.70.270">
    <property type="match status" value="1"/>
</dbReference>
<dbReference type="PANTHER" id="PTHR37984">
    <property type="entry name" value="PROTEIN CBG26694"/>
    <property type="match status" value="1"/>
</dbReference>
<dbReference type="AlphaFoldDB" id="A0A4Y2U709"/>
<dbReference type="GO" id="GO:0071897">
    <property type="term" value="P:DNA biosynthetic process"/>
    <property type="evidence" value="ECO:0007669"/>
    <property type="project" value="UniProtKB-ARBA"/>
</dbReference>
<evidence type="ECO:0000313" key="2">
    <source>
        <dbReference type="Proteomes" id="UP000499080"/>
    </source>
</evidence>
<dbReference type="Gene3D" id="3.10.10.10">
    <property type="entry name" value="HIV Type 1 Reverse Transcriptase, subunit A, domain 1"/>
    <property type="match status" value="1"/>
</dbReference>
<dbReference type="SUPFAM" id="SSF56672">
    <property type="entry name" value="DNA/RNA polymerases"/>
    <property type="match status" value="1"/>
</dbReference>
<dbReference type="OrthoDB" id="6498515at2759"/>
<protein>
    <submittedName>
        <fullName evidence="1">Uncharacterized protein</fullName>
    </submittedName>
</protein>
<keyword evidence="2" id="KW-1185">Reference proteome</keyword>
<dbReference type="InterPro" id="IPR050951">
    <property type="entry name" value="Retrovirus_Pol_polyprotein"/>
</dbReference>
<name>A0A4Y2U709_ARAVE</name>
<dbReference type="InterPro" id="IPR043502">
    <property type="entry name" value="DNA/RNA_pol_sf"/>
</dbReference>
<dbReference type="EMBL" id="BGPR01034156">
    <property type="protein sequence ID" value="GBO08412.1"/>
    <property type="molecule type" value="Genomic_DNA"/>
</dbReference>
<dbReference type="InterPro" id="IPR043128">
    <property type="entry name" value="Rev_trsase/Diguanyl_cyclase"/>
</dbReference>
<organism evidence="1 2">
    <name type="scientific">Araneus ventricosus</name>
    <name type="common">Orbweaver spider</name>
    <name type="synonym">Epeira ventricosa</name>
    <dbReference type="NCBI Taxonomy" id="182803"/>
    <lineage>
        <taxon>Eukaryota</taxon>
        <taxon>Metazoa</taxon>
        <taxon>Ecdysozoa</taxon>
        <taxon>Arthropoda</taxon>
        <taxon>Chelicerata</taxon>
        <taxon>Arachnida</taxon>
        <taxon>Araneae</taxon>
        <taxon>Araneomorphae</taxon>
        <taxon>Entelegynae</taxon>
        <taxon>Araneoidea</taxon>
        <taxon>Araneidae</taxon>
        <taxon>Araneus</taxon>
    </lineage>
</organism>
<dbReference type="PANTHER" id="PTHR37984:SF5">
    <property type="entry name" value="PROTEIN NYNRIN-LIKE"/>
    <property type="match status" value="1"/>
</dbReference>
<reference evidence="1 2" key="1">
    <citation type="journal article" date="2019" name="Sci. Rep.">
        <title>Orb-weaving spider Araneus ventricosus genome elucidates the spidroin gene catalogue.</title>
        <authorList>
            <person name="Kono N."/>
            <person name="Nakamura H."/>
            <person name="Ohtoshi R."/>
            <person name="Moran D.A.P."/>
            <person name="Shinohara A."/>
            <person name="Yoshida Y."/>
            <person name="Fujiwara M."/>
            <person name="Mori M."/>
            <person name="Tomita M."/>
            <person name="Arakawa K."/>
        </authorList>
    </citation>
    <scope>NUCLEOTIDE SEQUENCE [LARGE SCALE GENOMIC DNA]</scope>
</reference>
<evidence type="ECO:0000313" key="1">
    <source>
        <dbReference type="EMBL" id="GBO08412.1"/>
    </source>
</evidence>